<dbReference type="Pfam" id="PF12796">
    <property type="entry name" value="Ank_2"/>
    <property type="match status" value="1"/>
</dbReference>
<feature type="repeat" description="ANK" evidence="3">
    <location>
        <begin position="72"/>
        <end position="95"/>
    </location>
</feature>
<evidence type="ECO:0000256" key="1">
    <source>
        <dbReference type="ARBA" id="ARBA00022737"/>
    </source>
</evidence>
<dbReference type="EMBL" id="HBFC01029127">
    <property type="protein sequence ID" value="CAD8716633.1"/>
    <property type="molecule type" value="Transcribed_RNA"/>
</dbReference>
<proteinExistence type="predicted"/>
<dbReference type="AlphaFoldDB" id="A0A7S0STW7"/>
<accession>A0A7S0STW7</accession>
<keyword evidence="1" id="KW-0677">Repeat</keyword>
<dbReference type="InterPro" id="IPR036770">
    <property type="entry name" value="Ankyrin_rpt-contain_sf"/>
</dbReference>
<name>A0A7S0STW7_9CHLO</name>
<dbReference type="SUPFAM" id="SSF48403">
    <property type="entry name" value="Ankyrin repeat"/>
    <property type="match status" value="1"/>
</dbReference>
<protein>
    <submittedName>
        <fullName evidence="4">Uncharacterized protein</fullName>
    </submittedName>
</protein>
<evidence type="ECO:0000256" key="2">
    <source>
        <dbReference type="ARBA" id="ARBA00023043"/>
    </source>
</evidence>
<dbReference type="GO" id="GO:0045944">
    <property type="term" value="P:positive regulation of transcription by RNA polymerase II"/>
    <property type="evidence" value="ECO:0007669"/>
    <property type="project" value="TreeGrafter"/>
</dbReference>
<dbReference type="PROSITE" id="PS50088">
    <property type="entry name" value="ANK_REPEAT"/>
    <property type="match status" value="2"/>
</dbReference>
<dbReference type="InterPro" id="IPR050663">
    <property type="entry name" value="Ankyrin-SOCS_Box"/>
</dbReference>
<evidence type="ECO:0000256" key="3">
    <source>
        <dbReference type="PROSITE-ProRule" id="PRU00023"/>
    </source>
</evidence>
<gene>
    <name evidence="4" type="ORF">MANT1106_LOCUS17377</name>
</gene>
<dbReference type="PANTHER" id="PTHR24193:SF121">
    <property type="entry name" value="ADA2A-CONTAINING COMPLEX COMPONENT 3, ISOFORM D"/>
    <property type="match status" value="1"/>
</dbReference>
<evidence type="ECO:0000313" key="4">
    <source>
        <dbReference type="EMBL" id="CAD8716633.1"/>
    </source>
</evidence>
<dbReference type="Gene3D" id="1.25.40.20">
    <property type="entry name" value="Ankyrin repeat-containing domain"/>
    <property type="match status" value="1"/>
</dbReference>
<keyword evidence="2 3" id="KW-0040">ANK repeat</keyword>
<dbReference type="PANTHER" id="PTHR24193">
    <property type="entry name" value="ANKYRIN REPEAT PROTEIN"/>
    <property type="match status" value="1"/>
</dbReference>
<sequence length="189" mass="20162">MDEHSRDAHTAAEEGNLWSITNFVKTKINFDINAPDHTGRTCLMLAAEAGHERVVEFLIANHASVTKQDQFNKRSAIHLACRKGRVEVLKLLLNHLSPDDRMEATNAKDGNGLTPLFLVGTRGCDSPECLKVLISEGARYNGIAVSVKTAGTAVLAAIRMKRGISGVGATATVAAESEGAAAESLDPEL</sequence>
<organism evidence="4">
    <name type="scientific">Mantoniella antarctica</name>
    <dbReference type="NCBI Taxonomy" id="81844"/>
    <lineage>
        <taxon>Eukaryota</taxon>
        <taxon>Viridiplantae</taxon>
        <taxon>Chlorophyta</taxon>
        <taxon>Mamiellophyceae</taxon>
        <taxon>Mamiellales</taxon>
        <taxon>Mamiellaceae</taxon>
        <taxon>Mantoniella</taxon>
    </lineage>
</organism>
<dbReference type="GO" id="GO:0000976">
    <property type="term" value="F:transcription cis-regulatory region binding"/>
    <property type="evidence" value="ECO:0007669"/>
    <property type="project" value="TreeGrafter"/>
</dbReference>
<dbReference type="SMART" id="SM00248">
    <property type="entry name" value="ANK"/>
    <property type="match status" value="3"/>
</dbReference>
<dbReference type="GO" id="GO:0005634">
    <property type="term" value="C:nucleus"/>
    <property type="evidence" value="ECO:0007669"/>
    <property type="project" value="TreeGrafter"/>
</dbReference>
<dbReference type="PROSITE" id="PS50297">
    <property type="entry name" value="ANK_REP_REGION"/>
    <property type="match status" value="2"/>
</dbReference>
<dbReference type="InterPro" id="IPR002110">
    <property type="entry name" value="Ankyrin_rpt"/>
</dbReference>
<reference evidence="4" key="1">
    <citation type="submission" date="2021-01" db="EMBL/GenBank/DDBJ databases">
        <authorList>
            <person name="Corre E."/>
            <person name="Pelletier E."/>
            <person name="Niang G."/>
            <person name="Scheremetjew M."/>
            <person name="Finn R."/>
            <person name="Kale V."/>
            <person name="Holt S."/>
            <person name="Cochrane G."/>
            <person name="Meng A."/>
            <person name="Brown T."/>
            <person name="Cohen L."/>
        </authorList>
    </citation>
    <scope>NUCLEOTIDE SEQUENCE</scope>
    <source>
        <strain evidence="4">SL-175</strain>
    </source>
</reference>
<feature type="repeat" description="ANK" evidence="3">
    <location>
        <begin position="38"/>
        <end position="70"/>
    </location>
</feature>